<dbReference type="AlphaFoldDB" id="X1GS79"/>
<dbReference type="InterPro" id="IPR029062">
    <property type="entry name" value="Class_I_gatase-like"/>
</dbReference>
<gene>
    <name evidence="8" type="ORF">S03H2_13225</name>
</gene>
<protein>
    <submittedName>
        <fullName evidence="8">Uncharacterized protein</fullName>
    </submittedName>
</protein>
<dbReference type="SMART" id="SM01211">
    <property type="entry name" value="GATase_5"/>
    <property type="match status" value="1"/>
</dbReference>
<dbReference type="GO" id="GO:0005737">
    <property type="term" value="C:cytoplasm"/>
    <property type="evidence" value="ECO:0007669"/>
    <property type="project" value="TreeGrafter"/>
</dbReference>
<dbReference type="InterPro" id="IPR010075">
    <property type="entry name" value="PRibForGlyAmidine_synth_PurQ"/>
</dbReference>
<keyword evidence="1" id="KW-0963">Cytoplasm</keyword>
<proteinExistence type="inferred from homology"/>
<keyword evidence="7" id="KW-0315">Glutamine amidotransferase</keyword>
<dbReference type="CDD" id="cd01740">
    <property type="entry name" value="GATase1_FGAR_AT"/>
    <property type="match status" value="1"/>
</dbReference>
<dbReference type="GO" id="GO:0005524">
    <property type="term" value="F:ATP binding"/>
    <property type="evidence" value="ECO:0007669"/>
    <property type="project" value="UniProtKB-KW"/>
</dbReference>
<keyword evidence="6" id="KW-0067">ATP-binding</keyword>
<organism evidence="8">
    <name type="scientific">marine sediment metagenome</name>
    <dbReference type="NCBI Taxonomy" id="412755"/>
    <lineage>
        <taxon>unclassified sequences</taxon>
        <taxon>metagenomes</taxon>
        <taxon>ecological metagenomes</taxon>
    </lineage>
</organism>
<dbReference type="PANTHER" id="PTHR10099">
    <property type="entry name" value="PHOSPHORIBOSYLFORMYLGLYCINAMIDINE SYNTHASE"/>
    <property type="match status" value="1"/>
</dbReference>
<evidence type="ECO:0000256" key="5">
    <source>
        <dbReference type="ARBA" id="ARBA00022801"/>
    </source>
</evidence>
<dbReference type="PANTHER" id="PTHR10099:SF1">
    <property type="entry name" value="PHOSPHORIBOSYLFORMYLGLYCINAMIDINE SYNTHASE"/>
    <property type="match status" value="1"/>
</dbReference>
<evidence type="ECO:0000256" key="2">
    <source>
        <dbReference type="ARBA" id="ARBA00022598"/>
    </source>
</evidence>
<keyword evidence="4" id="KW-0658">Purine biosynthesis</keyword>
<dbReference type="NCBIfam" id="TIGR01737">
    <property type="entry name" value="FGAM_synth_I"/>
    <property type="match status" value="1"/>
</dbReference>
<dbReference type="Gene3D" id="3.40.50.880">
    <property type="match status" value="1"/>
</dbReference>
<reference evidence="8" key="1">
    <citation type="journal article" date="2014" name="Front. Microbiol.">
        <title>High frequency of phylogenetically diverse reductive dehalogenase-homologous genes in deep subseafloor sedimentary metagenomes.</title>
        <authorList>
            <person name="Kawai M."/>
            <person name="Futagami T."/>
            <person name="Toyoda A."/>
            <person name="Takaki Y."/>
            <person name="Nishi S."/>
            <person name="Hori S."/>
            <person name="Arai W."/>
            <person name="Tsubouchi T."/>
            <person name="Morono Y."/>
            <person name="Uchiyama I."/>
            <person name="Ito T."/>
            <person name="Fujiyama A."/>
            <person name="Inagaki F."/>
            <person name="Takami H."/>
        </authorList>
    </citation>
    <scope>NUCLEOTIDE SEQUENCE</scope>
    <source>
        <strain evidence="8">Expedition CK06-06</strain>
    </source>
</reference>
<evidence type="ECO:0000256" key="4">
    <source>
        <dbReference type="ARBA" id="ARBA00022755"/>
    </source>
</evidence>
<sequence length="257" mass="28083">MPKPKVCVLRAAGTNCDAETVYACERAGALPERVHVNRLIENPDRLGQYQMLIIPGGFTYGDDISAGKVLAVQLANTLTEVLGEFVAADKLIVGICNGFQVLAKMGLLPGGEIGGEQDVTLSANDSNRFEDRWVTLRAESSRSVFIKEGQVLYLPVAHAEGKFVPRDGVILRRMQVAGQVIFRYVSANGGKPEYPDNPNGSVDDVAGICDTSGHILGMMPHPERHVEPWHHPQWTRKGMTPEGDGLQIFRNAVQYFA</sequence>
<name>X1GS79_9ZZZZ</name>
<dbReference type="GO" id="GO:0006189">
    <property type="term" value="P:'de novo' IMP biosynthetic process"/>
    <property type="evidence" value="ECO:0007669"/>
    <property type="project" value="InterPro"/>
</dbReference>
<evidence type="ECO:0000256" key="7">
    <source>
        <dbReference type="ARBA" id="ARBA00022962"/>
    </source>
</evidence>
<dbReference type="PIRSF" id="PIRSF001586">
    <property type="entry name" value="FGAM_synth_I"/>
    <property type="match status" value="1"/>
</dbReference>
<evidence type="ECO:0000256" key="3">
    <source>
        <dbReference type="ARBA" id="ARBA00022741"/>
    </source>
</evidence>
<dbReference type="HAMAP" id="MF_00421">
    <property type="entry name" value="PurQ"/>
    <property type="match status" value="1"/>
</dbReference>
<keyword evidence="2" id="KW-0436">Ligase</keyword>
<dbReference type="PROSITE" id="PS51273">
    <property type="entry name" value="GATASE_TYPE_1"/>
    <property type="match status" value="1"/>
</dbReference>
<keyword evidence="5" id="KW-0378">Hydrolase</keyword>
<accession>X1GS79</accession>
<keyword evidence="3" id="KW-0547">Nucleotide-binding</keyword>
<evidence type="ECO:0000256" key="6">
    <source>
        <dbReference type="ARBA" id="ARBA00022840"/>
    </source>
</evidence>
<dbReference type="GO" id="GO:0016787">
    <property type="term" value="F:hydrolase activity"/>
    <property type="evidence" value="ECO:0007669"/>
    <property type="project" value="UniProtKB-KW"/>
</dbReference>
<evidence type="ECO:0000256" key="1">
    <source>
        <dbReference type="ARBA" id="ARBA00022490"/>
    </source>
</evidence>
<evidence type="ECO:0000313" key="8">
    <source>
        <dbReference type="EMBL" id="GAH35878.1"/>
    </source>
</evidence>
<dbReference type="SUPFAM" id="SSF52317">
    <property type="entry name" value="Class I glutamine amidotransferase-like"/>
    <property type="match status" value="1"/>
</dbReference>
<dbReference type="GO" id="GO:0004642">
    <property type="term" value="F:phosphoribosylformylglycinamidine synthase activity"/>
    <property type="evidence" value="ECO:0007669"/>
    <property type="project" value="InterPro"/>
</dbReference>
<dbReference type="EMBL" id="BARU01006714">
    <property type="protein sequence ID" value="GAH35878.1"/>
    <property type="molecule type" value="Genomic_DNA"/>
</dbReference>
<comment type="caution">
    <text evidence="8">The sequence shown here is derived from an EMBL/GenBank/DDBJ whole genome shotgun (WGS) entry which is preliminary data.</text>
</comment>
<dbReference type="Pfam" id="PF13507">
    <property type="entry name" value="GATase_5"/>
    <property type="match status" value="1"/>
</dbReference>